<proteinExistence type="predicted"/>
<reference evidence="1" key="1">
    <citation type="submission" date="2023-06" db="EMBL/GenBank/DDBJ databases">
        <authorList>
            <person name="Kurt Z."/>
        </authorList>
    </citation>
    <scope>NUCLEOTIDE SEQUENCE</scope>
</reference>
<dbReference type="EMBL" id="CATOUU010000943">
    <property type="protein sequence ID" value="CAI9961681.1"/>
    <property type="molecule type" value="Genomic_DNA"/>
</dbReference>
<dbReference type="EMBL" id="CAXDID020000573">
    <property type="protein sequence ID" value="CAL6103886.1"/>
    <property type="molecule type" value="Genomic_DNA"/>
</dbReference>
<keyword evidence="3" id="KW-1185">Reference proteome</keyword>
<dbReference type="Proteomes" id="UP001642409">
    <property type="component" value="Unassembled WGS sequence"/>
</dbReference>
<accession>A0AA86QLE3</accession>
<evidence type="ECO:0000313" key="3">
    <source>
        <dbReference type="Proteomes" id="UP001642409"/>
    </source>
</evidence>
<name>A0AA86QLE3_9EUKA</name>
<evidence type="ECO:0000313" key="1">
    <source>
        <dbReference type="EMBL" id="CAI9961681.1"/>
    </source>
</evidence>
<sequence>MLNHNYIESPSLTFLTRFLSYFDVKLIRSPKMPPVFLHHSELKPLITNLFVPNLHRFLPKVSAPSENAVVYKLLIEGEYIDVSTMGYVMYIGHKFKGTVWELIGVNGAEELVYKYLEAVKNEVPILIEIAQFLFKTKKWQKGVMGAGIAAGIGFVGYVGYEVVKIVGIVTK</sequence>
<gene>
    <name evidence="1" type="ORF">HINF_LOCUS49326</name>
    <name evidence="2" type="ORF">HINF_LOCUS72373</name>
</gene>
<evidence type="ECO:0000313" key="2">
    <source>
        <dbReference type="EMBL" id="CAL6103886.1"/>
    </source>
</evidence>
<comment type="caution">
    <text evidence="1">The sequence shown here is derived from an EMBL/GenBank/DDBJ whole genome shotgun (WGS) entry which is preliminary data.</text>
</comment>
<reference evidence="2 3" key="2">
    <citation type="submission" date="2024-07" db="EMBL/GenBank/DDBJ databases">
        <authorList>
            <person name="Akdeniz Z."/>
        </authorList>
    </citation>
    <scope>NUCLEOTIDE SEQUENCE [LARGE SCALE GENOMIC DNA]</scope>
</reference>
<organism evidence="1">
    <name type="scientific">Hexamita inflata</name>
    <dbReference type="NCBI Taxonomy" id="28002"/>
    <lineage>
        <taxon>Eukaryota</taxon>
        <taxon>Metamonada</taxon>
        <taxon>Diplomonadida</taxon>
        <taxon>Hexamitidae</taxon>
        <taxon>Hexamitinae</taxon>
        <taxon>Hexamita</taxon>
    </lineage>
</organism>
<dbReference type="AlphaFoldDB" id="A0AA86QLE3"/>
<protein>
    <submittedName>
        <fullName evidence="2">Hypothetical_protein</fullName>
    </submittedName>
</protein>